<evidence type="ECO:0000313" key="2">
    <source>
        <dbReference type="EMBL" id="BAN64391.1"/>
    </source>
</evidence>
<keyword evidence="1" id="KW-0472">Membrane</keyword>
<organism evidence="2">
    <name type="scientific">Babesia bovis</name>
    <dbReference type="NCBI Taxonomy" id="5865"/>
    <lineage>
        <taxon>Eukaryota</taxon>
        <taxon>Sar</taxon>
        <taxon>Alveolata</taxon>
        <taxon>Apicomplexa</taxon>
        <taxon>Aconoidasida</taxon>
        <taxon>Piroplasmida</taxon>
        <taxon>Babesiidae</taxon>
        <taxon>Babesia</taxon>
    </lineage>
</organism>
<name>S6B5U9_BABBO</name>
<feature type="transmembrane region" description="Helical" evidence="1">
    <location>
        <begin position="60"/>
        <end position="81"/>
    </location>
</feature>
<dbReference type="EMBL" id="AK440597">
    <property type="protein sequence ID" value="BAN64391.1"/>
    <property type="molecule type" value="mRNA"/>
</dbReference>
<proteinExistence type="evidence at transcript level"/>
<accession>S6B5U9</accession>
<protein>
    <submittedName>
        <fullName evidence="2">Membrane protein</fullName>
    </submittedName>
</protein>
<dbReference type="VEuPathDB" id="PiroplasmaDB:BBOV_IV012085"/>
<dbReference type="AlphaFoldDB" id="S6B5U9"/>
<keyword evidence="1" id="KW-1133">Transmembrane helix</keyword>
<feature type="transmembrane region" description="Helical" evidence="1">
    <location>
        <begin position="93"/>
        <end position="113"/>
    </location>
</feature>
<reference evidence="2" key="1">
    <citation type="journal article" date="2014" name="BMC Genomics">
        <title>The Babesia bovis gene and promoter model: an update from full-length EST analysis.</title>
        <authorList>
            <person name="Yamagishi J."/>
            <person name="Wakaguri H."/>
            <person name="Yokoyama N."/>
            <person name="Yamashita R."/>
            <person name="Suzuki Y."/>
            <person name="Xuan X."/>
            <person name="Igarashi I."/>
        </authorList>
    </citation>
    <scope>NUCLEOTIDE SEQUENCE</scope>
    <source>
        <strain evidence="2">Texas</strain>
    </source>
</reference>
<feature type="transmembrane region" description="Helical" evidence="1">
    <location>
        <begin position="20"/>
        <end position="39"/>
    </location>
</feature>
<sequence>MDITALLDFCYSPILKMDSIVGLIGILYFLGVGASSSHGKATVDTSSKGVGGRFFGNKKLMIIVGVILALVIVLCVSIGMWAKGEGSGGGSGWSAGVVISLVAIAGVLCYFFWKKIKSAFSNKFGNLFAKKAVENVVTS</sequence>
<keyword evidence="1" id="KW-0812">Transmembrane</keyword>
<evidence type="ECO:0000256" key="1">
    <source>
        <dbReference type="SAM" id="Phobius"/>
    </source>
</evidence>